<evidence type="ECO:0000256" key="3">
    <source>
        <dbReference type="PROSITE-ProRule" id="PRU00169"/>
    </source>
</evidence>
<dbReference type="InterPro" id="IPR043128">
    <property type="entry name" value="Rev_trsase/Diguanyl_cyclase"/>
</dbReference>
<dbReference type="InterPro" id="IPR001789">
    <property type="entry name" value="Sig_transdc_resp-reg_receiver"/>
</dbReference>
<dbReference type="GO" id="GO:1902201">
    <property type="term" value="P:negative regulation of bacterial-type flagellum-dependent cell motility"/>
    <property type="evidence" value="ECO:0007669"/>
    <property type="project" value="TreeGrafter"/>
</dbReference>
<dbReference type="GO" id="GO:0000160">
    <property type="term" value="P:phosphorelay signal transduction system"/>
    <property type="evidence" value="ECO:0007669"/>
    <property type="project" value="InterPro"/>
</dbReference>
<evidence type="ECO:0000313" key="7">
    <source>
        <dbReference type="EMBL" id="GAP38575.1"/>
    </source>
</evidence>
<evidence type="ECO:0000313" key="8">
    <source>
        <dbReference type="Proteomes" id="UP000037660"/>
    </source>
</evidence>
<dbReference type="Gene3D" id="3.40.50.2300">
    <property type="match status" value="1"/>
</dbReference>
<reference evidence="8" key="1">
    <citation type="submission" date="2015-07" db="EMBL/GenBank/DDBJ databases">
        <title>Discovery of a poly(ethylene terephthalate assimilation.</title>
        <authorList>
            <person name="Yoshida S."/>
            <person name="Hiraga K."/>
            <person name="Takehana T."/>
            <person name="Taniguchi I."/>
            <person name="Yamaji H."/>
            <person name="Maeda Y."/>
            <person name="Toyohara K."/>
            <person name="Miyamoto K."/>
            <person name="Kimura Y."/>
            <person name="Oda K."/>
        </authorList>
    </citation>
    <scope>NUCLEOTIDE SEQUENCE [LARGE SCALE GENOMIC DNA]</scope>
    <source>
        <strain evidence="8">NBRC 110686 / TISTR 2288 / 201-F6</strain>
    </source>
</reference>
<sequence>MPHDLATPLTVLVVDDQAASRVAIAALLDAAGHRVIEADAPEWAVELFRRHAPDLVLLDVEMPGQDGYWVAREMRAAESGGWTPIVFLSSRGDELDLWSGIEAGGDDYLIKPVSPMVLKAKLLAMSRLSRMQQRLVQLSDELQAANQRLRHLSDTDALTGLLNRRGFDARLRTDLAVARRTQQPLTLLLCDLDEFKAYNDHFGHVDGDACLRRVAELLRGCCLRPSDSASRYGGEEFALILPAMPRSGAMTFARGLLRTLETLALPHPASRVAPHVTLSGGITTCVPDDTTTAEGLLTRADEALYAAKARGRRRLFSFEMQVDAVDVQREARVAVGGA</sequence>
<evidence type="ECO:0000256" key="4">
    <source>
        <dbReference type="SAM" id="Coils"/>
    </source>
</evidence>
<keyword evidence="4" id="KW-0175">Coiled coil</keyword>
<evidence type="ECO:0000256" key="2">
    <source>
        <dbReference type="ARBA" id="ARBA00034247"/>
    </source>
</evidence>
<evidence type="ECO:0000256" key="1">
    <source>
        <dbReference type="ARBA" id="ARBA00012528"/>
    </source>
</evidence>
<feature type="modified residue" description="4-aspartylphosphate" evidence="3">
    <location>
        <position position="59"/>
    </location>
</feature>
<dbReference type="SUPFAM" id="SSF52172">
    <property type="entry name" value="CheY-like"/>
    <property type="match status" value="1"/>
</dbReference>
<dbReference type="InterPro" id="IPR000160">
    <property type="entry name" value="GGDEF_dom"/>
</dbReference>
<dbReference type="Gene3D" id="3.30.70.270">
    <property type="match status" value="1"/>
</dbReference>
<dbReference type="Proteomes" id="UP000037660">
    <property type="component" value="Unassembled WGS sequence"/>
</dbReference>
<dbReference type="SMART" id="SM00267">
    <property type="entry name" value="GGDEF"/>
    <property type="match status" value="1"/>
</dbReference>
<dbReference type="GO" id="GO:0043709">
    <property type="term" value="P:cell adhesion involved in single-species biofilm formation"/>
    <property type="evidence" value="ECO:0007669"/>
    <property type="project" value="TreeGrafter"/>
</dbReference>
<accession>A0A0K8P8Q8</accession>
<dbReference type="SMART" id="SM00448">
    <property type="entry name" value="REC"/>
    <property type="match status" value="1"/>
</dbReference>
<name>A0A0K8P8Q8_PISS1</name>
<comment type="caution">
    <text evidence="7">The sequence shown here is derived from an EMBL/GenBank/DDBJ whole genome shotgun (WGS) entry which is preliminary data.</text>
</comment>
<proteinExistence type="predicted"/>
<dbReference type="InterPro" id="IPR011006">
    <property type="entry name" value="CheY-like_superfamily"/>
</dbReference>
<dbReference type="PANTHER" id="PTHR45138">
    <property type="entry name" value="REGULATORY COMPONENTS OF SENSORY TRANSDUCTION SYSTEM"/>
    <property type="match status" value="1"/>
</dbReference>
<gene>
    <name evidence="7" type="ORF">ISF6_5128</name>
</gene>
<dbReference type="EC" id="2.7.7.65" evidence="1"/>
<dbReference type="OrthoDB" id="9813903at2"/>
<dbReference type="NCBIfam" id="TIGR00254">
    <property type="entry name" value="GGDEF"/>
    <property type="match status" value="1"/>
</dbReference>
<dbReference type="PANTHER" id="PTHR45138:SF9">
    <property type="entry name" value="DIGUANYLATE CYCLASE DGCM-RELATED"/>
    <property type="match status" value="1"/>
</dbReference>
<dbReference type="Pfam" id="PF00990">
    <property type="entry name" value="GGDEF"/>
    <property type="match status" value="1"/>
</dbReference>
<keyword evidence="8" id="KW-1185">Reference proteome</keyword>
<feature type="domain" description="GGDEF" evidence="6">
    <location>
        <begin position="183"/>
        <end position="320"/>
    </location>
</feature>
<feature type="domain" description="Response regulatory" evidence="5">
    <location>
        <begin position="10"/>
        <end position="126"/>
    </location>
</feature>
<keyword evidence="3" id="KW-0597">Phosphoprotein</keyword>
<dbReference type="AlphaFoldDB" id="A0A0K8P8Q8"/>
<organism evidence="7 8">
    <name type="scientific">Piscinibacter sakaiensis</name>
    <name type="common">Ideonella sakaiensis</name>
    <dbReference type="NCBI Taxonomy" id="1547922"/>
    <lineage>
        <taxon>Bacteria</taxon>
        <taxon>Pseudomonadati</taxon>
        <taxon>Pseudomonadota</taxon>
        <taxon>Betaproteobacteria</taxon>
        <taxon>Burkholderiales</taxon>
        <taxon>Sphaerotilaceae</taxon>
        <taxon>Piscinibacter</taxon>
    </lineage>
</organism>
<dbReference type="GO" id="GO:0005886">
    <property type="term" value="C:plasma membrane"/>
    <property type="evidence" value="ECO:0007669"/>
    <property type="project" value="TreeGrafter"/>
</dbReference>
<dbReference type="FunFam" id="3.30.70.270:FF:000001">
    <property type="entry name" value="Diguanylate cyclase domain protein"/>
    <property type="match status" value="1"/>
</dbReference>
<reference evidence="7 8" key="2">
    <citation type="journal article" date="2016" name="Science">
        <title>A bacterium that degrades and assimilates poly(ethylene terephthalate).</title>
        <authorList>
            <person name="Yoshida S."/>
            <person name="Hiraga K."/>
            <person name="Takehana T."/>
            <person name="Taniguchi I."/>
            <person name="Yamaji H."/>
            <person name="Maeda Y."/>
            <person name="Toyohara K."/>
            <person name="Miyamoto K."/>
            <person name="Kimura Y."/>
            <person name="Oda K."/>
        </authorList>
    </citation>
    <scope>NUCLEOTIDE SEQUENCE [LARGE SCALE GENOMIC DNA]</scope>
    <source>
        <strain evidence="8">NBRC 110686 / TISTR 2288 / 201-F6</strain>
    </source>
</reference>
<evidence type="ECO:0000259" key="6">
    <source>
        <dbReference type="PROSITE" id="PS50887"/>
    </source>
</evidence>
<comment type="catalytic activity">
    <reaction evidence="2">
        <text>2 GTP = 3',3'-c-di-GMP + 2 diphosphate</text>
        <dbReference type="Rhea" id="RHEA:24898"/>
        <dbReference type="ChEBI" id="CHEBI:33019"/>
        <dbReference type="ChEBI" id="CHEBI:37565"/>
        <dbReference type="ChEBI" id="CHEBI:58805"/>
        <dbReference type="EC" id="2.7.7.65"/>
    </reaction>
</comment>
<evidence type="ECO:0000259" key="5">
    <source>
        <dbReference type="PROSITE" id="PS50110"/>
    </source>
</evidence>
<protein>
    <recommendedName>
        <fullName evidence="1">diguanylate cyclase</fullName>
        <ecNumber evidence="1">2.7.7.65</ecNumber>
    </recommendedName>
</protein>
<feature type="coiled-coil region" evidence="4">
    <location>
        <begin position="128"/>
        <end position="155"/>
    </location>
</feature>
<dbReference type="SUPFAM" id="SSF55073">
    <property type="entry name" value="Nucleotide cyclase"/>
    <property type="match status" value="1"/>
</dbReference>
<dbReference type="CDD" id="cd01949">
    <property type="entry name" value="GGDEF"/>
    <property type="match status" value="1"/>
</dbReference>
<dbReference type="Pfam" id="PF00072">
    <property type="entry name" value="Response_reg"/>
    <property type="match status" value="1"/>
</dbReference>
<dbReference type="InterPro" id="IPR050469">
    <property type="entry name" value="Diguanylate_Cyclase"/>
</dbReference>
<dbReference type="PROSITE" id="PS50887">
    <property type="entry name" value="GGDEF"/>
    <property type="match status" value="1"/>
</dbReference>
<dbReference type="InterPro" id="IPR029787">
    <property type="entry name" value="Nucleotide_cyclase"/>
</dbReference>
<dbReference type="EMBL" id="BBYR01000081">
    <property type="protein sequence ID" value="GAP38575.1"/>
    <property type="molecule type" value="Genomic_DNA"/>
</dbReference>
<dbReference type="GO" id="GO:0052621">
    <property type="term" value="F:diguanylate cyclase activity"/>
    <property type="evidence" value="ECO:0007669"/>
    <property type="project" value="UniProtKB-EC"/>
</dbReference>
<dbReference type="RefSeq" id="WP_054022438.1">
    <property type="nucleotide sequence ID" value="NZ_BBYR01000081.1"/>
</dbReference>
<dbReference type="PROSITE" id="PS50110">
    <property type="entry name" value="RESPONSE_REGULATORY"/>
    <property type="match status" value="1"/>
</dbReference>
<dbReference type="STRING" id="1547922.ISF6_5128"/>